<evidence type="ECO:0000259" key="10">
    <source>
        <dbReference type="Pfam" id="PF16569"/>
    </source>
</evidence>
<dbReference type="EMBL" id="JAHAIK010000017">
    <property type="protein sequence ID" value="MBS5965296.1"/>
    <property type="molecule type" value="Genomic_DNA"/>
</dbReference>
<feature type="domain" description="Gram-positive pilin backbone subunit 3 Cna-B-like" evidence="11">
    <location>
        <begin position="398"/>
        <end position="538"/>
    </location>
</feature>
<dbReference type="InterPro" id="IPR019931">
    <property type="entry name" value="LPXTG_anchor"/>
</dbReference>
<dbReference type="InterPro" id="IPR026466">
    <property type="entry name" value="Fim_isopep_form_D2_dom"/>
</dbReference>
<comment type="caution">
    <text evidence="13">The sequence shown here is derived from an EMBL/GenBank/DDBJ whole genome shotgun (WGS) entry which is preliminary data.</text>
</comment>
<dbReference type="InterPro" id="IPR032364">
    <property type="entry name" value="GramPos_pilinD1_N"/>
</dbReference>
<organism evidence="13 14">
    <name type="scientific">Finegoldia magna</name>
    <name type="common">Peptostreptococcus magnus</name>
    <dbReference type="NCBI Taxonomy" id="1260"/>
    <lineage>
        <taxon>Bacteria</taxon>
        <taxon>Bacillati</taxon>
        <taxon>Bacillota</taxon>
        <taxon>Tissierellia</taxon>
        <taxon>Tissierellales</taxon>
        <taxon>Peptoniphilaceae</taxon>
        <taxon>Finegoldia</taxon>
    </lineage>
</organism>
<evidence type="ECO:0000256" key="5">
    <source>
        <dbReference type="SAM" id="Coils"/>
    </source>
</evidence>
<accession>A0A943QIS0</accession>
<dbReference type="RefSeq" id="WP_278736031.1">
    <property type="nucleotide sequence ID" value="NZ_JAHAIK010000017.1"/>
</dbReference>
<protein>
    <submittedName>
        <fullName evidence="13">Isopeptide-forming domain-containing fimbrial protein</fullName>
    </submittedName>
</protein>
<dbReference type="Pfam" id="PF16569">
    <property type="entry name" value="GramPos_pilinBB"/>
    <property type="match status" value="1"/>
</dbReference>
<dbReference type="NCBIfam" id="TIGR01167">
    <property type="entry name" value="LPXTG_anchor"/>
    <property type="match status" value="1"/>
</dbReference>
<evidence type="ECO:0000256" key="3">
    <source>
        <dbReference type="ARBA" id="ARBA00022729"/>
    </source>
</evidence>
<proteinExistence type="predicted"/>
<feature type="domain" description="Gram-positive pilin backbone subunit 2 Cna-B-like" evidence="10">
    <location>
        <begin position="268"/>
        <end position="385"/>
    </location>
</feature>
<keyword evidence="6" id="KW-1133">Transmembrane helix</keyword>
<dbReference type="SUPFAM" id="SSF49478">
    <property type="entry name" value="Cna protein B-type domain"/>
    <property type="match status" value="1"/>
</dbReference>
<keyword evidence="5" id="KW-0175">Coiled coil</keyword>
<dbReference type="Pfam" id="PF16570">
    <property type="entry name" value="GramPos_pilinD3"/>
    <property type="match status" value="1"/>
</dbReference>
<evidence type="ECO:0000259" key="9">
    <source>
        <dbReference type="Pfam" id="PF16555"/>
    </source>
</evidence>
<dbReference type="InterPro" id="IPR032332">
    <property type="entry name" value="GramPos_pilinD3"/>
</dbReference>
<evidence type="ECO:0000256" key="4">
    <source>
        <dbReference type="ARBA" id="ARBA00023088"/>
    </source>
</evidence>
<keyword evidence="4" id="KW-0572">Peptidoglycan-anchor</keyword>
<dbReference type="Gene3D" id="2.60.40.1140">
    <property type="entry name" value="Collagen-binding surface protein Cna, B-type domain"/>
    <property type="match status" value="1"/>
</dbReference>
<feature type="domain" description="Gram-positive cocci surface proteins LPxTG" evidence="8">
    <location>
        <begin position="690"/>
        <end position="724"/>
    </location>
</feature>
<name>A0A943QIS0_FINMA</name>
<dbReference type="Gene3D" id="2.60.40.740">
    <property type="match status" value="1"/>
</dbReference>
<feature type="coiled-coil region" evidence="5">
    <location>
        <begin position="554"/>
        <end position="585"/>
    </location>
</feature>
<evidence type="ECO:0000259" key="11">
    <source>
        <dbReference type="Pfam" id="PF16570"/>
    </source>
</evidence>
<dbReference type="InterPro" id="IPR013783">
    <property type="entry name" value="Ig-like_fold"/>
</dbReference>
<feature type="chain" id="PRO_5039218976" evidence="7">
    <location>
        <begin position="27"/>
        <end position="730"/>
    </location>
</feature>
<evidence type="ECO:0000256" key="6">
    <source>
        <dbReference type="SAM" id="Phobius"/>
    </source>
</evidence>
<evidence type="ECO:0000259" key="8">
    <source>
        <dbReference type="Pfam" id="PF00746"/>
    </source>
</evidence>
<evidence type="ECO:0000256" key="7">
    <source>
        <dbReference type="SAM" id="SignalP"/>
    </source>
</evidence>
<dbReference type="Gene3D" id="2.60.40.10">
    <property type="entry name" value="Immunoglobulins"/>
    <property type="match status" value="2"/>
</dbReference>
<reference evidence="13" key="1">
    <citation type="submission" date="2021-02" db="EMBL/GenBank/DDBJ databases">
        <title>Infant gut strain persistence is associated with maternal origin, phylogeny, and functional potential including surface adhesion and iron acquisition.</title>
        <authorList>
            <person name="Lou Y.C."/>
        </authorList>
    </citation>
    <scope>NUCLEOTIDE SEQUENCE</scope>
    <source>
        <strain evidence="13">L3_058_000G1_dasL3_058_000G1_concoct_72</strain>
    </source>
</reference>
<dbReference type="Gene3D" id="1.20.58.90">
    <property type="match status" value="1"/>
</dbReference>
<sequence length="730" mass="79482">MKKRFLSLIIALAMMVGVFTPLLTSAEGESTDPNAVTNSVTLHKLMMTKDELKAWDSEAIEKAGYNGTQDVEALKKLLTQGHSAHEVPDVFFAWQVKGKETTKVGEKDVKQYIKKAADSTETLYKPEIGQDGNPVLTTNIDEAFGGKTSATGIKFDTSKLKGTFLIQEIKEKSTYKNDKNVIVDQKAVPVDITLPLVNDKGTVVDAHVYPKNTEDKPEIDKNFKKAADNEKELEKADGFPEAADGAGIGVGANYDNYQKDKATAKVSVGDKVPYEVKTKIAAGTSYENLTWNDIMTNGLTYNKDLTITATNGVTFDETDYELKQDDNGFRLKMHESGLKKIEAVTKAEKQNDVEITLTYSATVNGTAKVDNPEKNNVTLEYGHKPGKNLEEKPVTPKDGNLEVDKKFEEGAKTDGLKIAYTLKSDNKEVATVALDNSMTSGSINLGNGIIFEITGAFKGTFKGLPEGTNWTISERVAGYNPEYAETNEAGKVTITNKEDKENPTPLEPTTPQVVTGGKKFVKTNQDGSERLAGAKFVVKNAEGKYLAVKSVDTVKTEQEKLANAKAALDTAVKNYNERKDDANKDTLAAAIKTAQDAYNEAFKTAGTRYEWANAKDEEGKTIVTLASNKDGQFMIEGLAYGKYKLEEIEAPKGYATQGDVEFTIAKGETTDVQIKYETTDAANNAKQIINKQVTIPQTGGIGTIIFTAIGLAIMASAIIAIKKRQATEAR</sequence>
<evidence type="ECO:0000256" key="1">
    <source>
        <dbReference type="ARBA" id="ARBA00022512"/>
    </source>
</evidence>
<keyword evidence="2" id="KW-0964">Secreted</keyword>
<feature type="domain" description="Gram-positive pilin subunit D1 N-terminal" evidence="9">
    <location>
        <begin position="37"/>
        <end position="213"/>
    </location>
</feature>
<dbReference type="Pfam" id="PF17802">
    <property type="entry name" value="SpaA"/>
    <property type="match status" value="1"/>
</dbReference>
<feature type="signal peptide" evidence="7">
    <location>
        <begin position="1"/>
        <end position="26"/>
    </location>
</feature>
<evidence type="ECO:0000259" key="12">
    <source>
        <dbReference type="Pfam" id="PF17802"/>
    </source>
</evidence>
<dbReference type="Pfam" id="PF00746">
    <property type="entry name" value="Gram_pos_anchor"/>
    <property type="match status" value="1"/>
</dbReference>
<gene>
    <name evidence="13" type="ORF">KIA07_06500</name>
</gene>
<dbReference type="AlphaFoldDB" id="A0A943QIS0"/>
<evidence type="ECO:0000313" key="13">
    <source>
        <dbReference type="EMBL" id="MBS5965296.1"/>
    </source>
</evidence>
<evidence type="ECO:0000256" key="2">
    <source>
        <dbReference type="ARBA" id="ARBA00022525"/>
    </source>
</evidence>
<dbReference type="NCBIfam" id="TIGR04226">
    <property type="entry name" value="RrgB_K2N_iso_D2"/>
    <property type="match status" value="1"/>
</dbReference>
<keyword evidence="6" id="KW-0812">Transmembrane</keyword>
<keyword evidence="1" id="KW-0134">Cell wall</keyword>
<dbReference type="InterPro" id="IPR041033">
    <property type="entry name" value="SpaA_PFL_dom_1"/>
</dbReference>
<keyword evidence="6" id="KW-0472">Membrane</keyword>
<evidence type="ECO:0000313" key="14">
    <source>
        <dbReference type="Proteomes" id="UP000730862"/>
    </source>
</evidence>
<feature type="transmembrane region" description="Helical" evidence="6">
    <location>
        <begin position="700"/>
        <end position="721"/>
    </location>
</feature>
<feature type="domain" description="SpaA-like prealbumin fold" evidence="12">
    <location>
        <begin position="617"/>
        <end position="675"/>
    </location>
</feature>
<dbReference type="Proteomes" id="UP000730862">
    <property type="component" value="Unassembled WGS sequence"/>
</dbReference>
<dbReference type="InterPro" id="IPR032334">
    <property type="entry name" value="GramPos_pilinBB"/>
</dbReference>
<keyword evidence="3 7" id="KW-0732">Signal</keyword>
<dbReference type="Pfam" id="PF16555">
    <property type="entry name" value="GramPos_pilinD1"/>
    <property type="match status" value="1"/>
</dbReference>